<feature type="domain" description="Matrin-type" evidence="10">
    <location>
        <begin position="4"/>
        <end position="36"/>
    </location>
</feature>
<keyword evidence="4 8" id="KW-0862">Zinc</keyword>
<dbReference type="InterPro" id="IPR036236">
    <property type="entry name" value="Znf_C2H2_sf"/>
</dbReference>
<dbReference type="SMART" id="SM00451">
    <property type="entry name" value="ZnF_U1"/>
    <property type="match status" value="1"/>
</dbReference>
<dbReference type="GO" id="GO:0000387">
    <property type="term" value="P:spliceosomal snRNP assembly"/>
    <property type="evidence" value="ECO:0007669"/>
    <property type="project" value="UniProtKB-UniRule"/>
</dbReference>
<dbReference type="GO" id="GO:0000243">
    <property type="term" value="C:commitment complex"/>
    <property type="evidence" value="ECO:0007669"/>
    <property type="project" value="UniProtKB-UniRule"/>
</dbReference>
<dbReference type="PIRSF" id="PIRSF037969">
    <property type="entry name" value="U1_snRNP-C"/>
    <property type="match status" value="1"/>
</dbReference>
<dbReference type="PROSITE" id="PS50171">
    <property type="entry name" value="ZF_MATRIN"/>
    <property type="match status" value="1"/>
</dbReference>
<keyword evidence="3 8" id="KW-0863">Zinc-finger</keyword>
<evidence type="ECO:0000256" key="8">
    <source>
        <dbReference type="HAMAP-Rule" id="MF_03153"/>
    </source>
</evidence>
<dbReference type="GO" id="GO:0008270">
    <property type="term" value="F:zinc ion binding"/>
    <property type="evidence" value="ECO:0007669"/>
    <property type="project" value="UniProtKB-UniRule"/>
</dbReference>
<keyword evidence="5 8" id="KW-0694">RNA-binding</keyword>
<keyword evidence="2 8" id="KW-0479">Metal-binding</keyword>
<dbReference type="SUPFAM" id="SSF57667">
    <property type="entry name" value="beta-beta-alpha zinc fingers"/>
    <property type="match status" value="1"/>
</dbReference>
<protein>
    <recommendedName>
        <fullName evidence="8">U1 small nuclear ribonucleoprotein C</fullName>
        <shortName evidence="8">U1 snRNP C</shortName>
        <shortName evidence="8">U1-C</shortName>
        <shortName evidence="8">U1C</shortName>
    </recommendedName>
</protein>
<dbReference type="GO" id="GO:0005685">
    <property type="term" value="C:U1 snRNP"/>
    <property type="evidence" value="ECO:0007669"/>
    <property type="project" value="UniProtKB-UniRule"/>
</dbReference>
<accession>Q5YEU6</accession>
<evidence type="ECO:0000256" key="5">
    <source>
        <dbReference type="ARBA" id="ARBA00022884"/>
    </source>
</evidence>
<keyword evidence="6 8" id="KW-0539">Nucleus</keyword>
<evidence type="ECO:0000256" key="1">
    <source>
        <dbReference type="ARBA" id="ARBA00004123"/>
    </source>
</evidence>
<evidence type="ECO:0000256" key="2">
    <source>
        <dbReference type="ARBA" id="ARBA00022723"/>
    </source>
</evidence>
<dbReference type="InterPro" id="IPR003604">
    <property type="entry name" value="Matrin/U1-like-C_Znf_C2H2"/>
</dbReference>
<evidence type="ECO:0000256" key="7">
    <source>
        <dbReference type="ARBA" id="ARBA00023274"/>
    </source>
</evidence>
<dbReference type="GO" id="GO:0071004">
    <property type="term" value="C:U2-type prespliceosome"/>
    <property type="evidence" value="ECO:0007669"/>
    <property type="project" value="UniProtKB-UniRule"/>
</dbReference>
<reference evidence="11" key="1">
    <citation type="journal article" date="2004" name="J. Eukaryot. Microbiol.">
        <title>Plastid-targeting peptides from the chlorarachniophyte Bigelowiella natans.</title>
        <authorList>
            <person name="Rogers M.B."/>
            <person name="Archibald J.M."/>
            <person name="Field M.A."/>
            <person name="Li C."/>
            <person name="Striepen B."/>
            <person name="Keeling P.J."/>
        </authorList>
    </citation>
    <scope>NUCLEOTIDE SEQUENCE</scope>
</reference>
<gene>
    <name evidence="11" type="primary">SNRPC</name>
</gene>
<dbReference type="PANTHER" id="PTHR31148:SF1">
    <property type="entry name" value="U1 SMALL NUCLEAR RIBONUCLEOPROTEIN C"/>
    <property type="match status" value="1"/>
</dbReference>
<comment type="subunit">
    <text evidence="8">U1 snRNP is composed of the 7 core Sm proteins B/B', D1, D2, D3, E, F and G that assemble in a heptameric protein ring on the Sm site of the small nuclear RNA to form the core snRNP, and at least 3 U1 snRNP-specific proteins U1-70K, U1-A and U1-C. U1-C interacts with U1 snRNA and the 5' splice-site region of the pre-mRNA.</text>
</comment>
<dbReference type="InterPro" id="IPR013085">
    <property type="entry name" value="U1-CZ_Znf_C2H2"/>
</dbReference>
<dbReference type="GO" id="GO:0003729">
    <property type="term" value="F:mRNA binding"/>
    <property type="evidence" value="ECO:0007669"/>
    <property type="project" value="UniProtKB-UniRule"/>
</dbReference>
<dbReference type="EMBL" id="AY542975">
    <property type="protein sequence ID" value="AAT09067.1"/>
    <property type="molecule type" value="mRNA"/>
</dbReference>
<comment type="function">
    <text evidence="8">Component of the spliceosomal U1 snRNP, which is essential for recognition of the pre-mRNA 5' splice-site and the subsequent assembly of the spliceosome. U1-C is directly involved in initial 5' splice-site recognition for both constitutive and regulated alternative splicing. The interaction with the 5' splice-site seems to precede base-pairing between the pre-mRNA and the U1 snRNA. Stimulates commitment or early (E) complex formation by stabilizing the base pairing of the 5' end of the U1 snRNA and the 5' splice-site region.</text>
</comment>
<dbReference type="InterPro" id="IPR017340">
    <property type="entry name" value="U1_snRNP-C"/>
</dbReference>
<evidence type="ECO:0000256" key="3">
    <source>
        <dbReference type="ARBA" id="ARBA00022771"/>
    </source>
</evidence>
<evidence type="ECO:0000256" key="9">
    <source>
        <dbReference type="SAM" id="MobiDB-lite"/>
    </source>
</evidence>
<evidence type="ECO:0000256" key="4">
    <source>
        <dbReference type="ARBA" id="ARBA00022833"/>
    </source>
</evidence>
<evidence type="ECO:0000313" key="11">
    <source>
        <dbReference type="EMBL" id="AAT09067.1"/>
    </source>
</evidence>
<sequence length="128" mass="14590">MGRFYCDYCDIYLTHDSQAGRKQHMHGRRHQENVRQYYSEFLTSSTGAPSMAPPMGLPGVPRMPPPFMRPPFMPPRGPFMPPPMMPMAPPPYMGRGRGGPPPPYPPQQRQQMEQKGPPPKQPDIKMSR</sequence>
<proteinExistence type="evidence at transcript level"/>
<evidence type="ECO:0000256" key="6">
    <source>
        <dbReference type="ARBA" id="ARBA00023242"/>
    </source>
</evidence>
<dbReference type="GO" id="GO:0000395">
    <property type="term" value="P:mRNA 5'-splice site recognition"/>
    <property type="evidence" value="ECO:0007669"/>
    <property type="project" value="UniProtKB-UniRule"/>
</dbReference>
<dbReference type="GO" id="GO:0030627">
    <property type="term" value="F:pre-mRNA 5'-splice site binding"/>
    <property type="evidence" value="ECO:0007669"/>
    <property type="project" value="InterPro"/>
</dbReference>
<dbReference type="OMA" id="QMRPPLM"/>
<dbReference type="PANTHER" id="PTHR31148">
    <property type="entry name" value="U1 SMALL NUCLEAR RIBONUCLEOPROTEIN C"/>
    <property type="match status" value="1"/>
</dbReference>
<feature type="compositionally biased region" description="Pro residues" evidence="9">
    <location>
        <begin position="83"/>
        <end position="92"/>
    </location>
</feature>
<dbReference type="GO" id="GO:0030619">
    <property type="term" value="F:U1 snRNA binding"/>
    <property type="evidence" value="ECO:0007669"/>
    <property type="project" value="UniProtKB-UniRule"/>
</dbReference>
<comment type="similarity">
    <text evidence="8">Belongs to the U1 small nuclear ribonucleoprotein C family.</text>
</comment>
<dbReference type="Gene3D" id="3.30.160.60">
    <property type="entry name" value="Classic Zinc Finger"/>
    <property type="match status" value="1"/>
</dbReference>
<evidence type="ECO:0000259" key="10">
    <source>
        <dbReference type="PROSITE" id="PS50171"/>
    </source>
</evidence>
<dbReference type="AlphaFoldDB" id="Q5YEU6"/>
<organism evidence="11">
    <name type="scientific">Bigelowiella natans</name>
    <name type="common">Pedinomonas minutissima</name>
    <name type="synonym">Chlorarachnion sp. (strain CCMP621)</name>
    <dbReference type="NCBI Taxonomy" id="227086"/>
    <lineage>
        <taxon>Eukaryota</taxon>
        <taxon>Sar</taxon>
        <taxon>Rhizaria</taxon>
        <taxon>Cercozoa</taxon>
        <taxon>Chlorarachniophyceae</taxon>
        <taxon>Bigelowiella</taxon>
    </lineage>
</organism>
<feature type="region of interest" description="Disordered" evidence="9">
    <location>
        <begin position="83"/>
        <end position="128"/>
    </location>
</feature>
<keyword evidence="7 8" id="KW-0687">Ribonucleoprotein</keyword>
<dbReference type="HAMAP" id="MF_03153">
    <property type="entry name" value="U1_C"/>
    <property type="match status" value="1"/>
</dbReference>
<name>Q5YEU6_BIGNA</name>
<comment type="subcellular location">
    <subcellularLocation>
        <location evidence="1 8">Nucleus</location>
    </subcellularLocation>
</comment>
<dbReference type="HOGENOM" id="CLU_1963685_0_0_1"/>
<dbReference type="InterPro" id="IPR000690">
    <property type="entry name" value="Matrin/U1-C_Znf_C2H2"/>
</dbReference>
<dbReference type="Pfam" id="PF06220">
    <property type="entry name" value="zf-U1"/>
    <property type="match status" value="1"/>
</dbReference>